<organism evidence="11 12">
    <name type="scientific">Thomasclavelia spiroformis DSM 1552</name>
    <dbReference type="NCBI Taxonomy" id="428126"/>
    <lineage>
        <taxon>Bacteria</taxon>
        <taxon>Bacillati</taxon>
        <taxon>Bacillota</taxon>
        <taxon>Erysipelotrichia</taxon>
        <taxon>Erysipelotrichales</taxon>
        <taxon>Coprobacillaceae</taxon>
        <taxon>Thomasclavelia</taxon>
    </lineage>
</organism>
<evidence type="ECO:0000256" key="8">
    <source>
        <dbReference type="ARBA" id="ARBA00035585"/>
    </source>
</evidence>
<dbReference type="Proteomes" id="UP000004910">
    <property type="component" value="Unassembled WGS sequence"/>
</dbReference>
<feature type="transmembrane region" description="Helical" evidence="10">
    <location>
        <begin position="62"/>
        <end position="80"/>
    </location>
</feature>
<keyword evidence="6 10" id="KW-0407">Ion channel</keyword>
<reference evidence="11" key="1">
    <citation type="submission" date="2008-02" db="EMBL/GenBank/DDBJ databases">
        <authorList>
            <person name="Fulton L."/>
            <person name="Clifton S."/>
            <person name="Fulton B."/>
            <person name="Xu J."/>
            <person name="Minx P."/>
            <person name="Pepin K.H."/>
            <person name="Johnson M."/>
            <person name="Thiruvilangam P."/>
            <person name="Bhonagiri V."/>
            <person name="Nash W.E."/>
            <person name="Mardis E.R."/>
            <person name="Wilson R.K."/>
        </authorList>
    </citation>
    <scope>NUCLEOTIDE SEQUENCE [LARGE SCALE GENOMIC DNA]</scope>
    <source>
        <strain evidence="11">DSM 1552</strain>
    </source>
</reference>
<dbReference type="STRING" id="428126.CLOSPI_02116"/>
<keyword evidence="10" id="KW-0479">Metal-binding</keyword>
<dbReference type="RefSeq" id="WP_004610582.1">
    <property type="nucleotide sequence ID" value="NZ_CP102275.1"/>
</dbReference>
<gene>
    <name evidence="10 11" type="primary">crcB</name>
    <name evidence="10" type="synonym">fluC</name>
    <name evidence="11" type="ORF">CLOSPI_02116</name>
</gene>
<comment type="subcellular location">
    <subcellularLocation>
        <location evidence="1 10">Cell membrane</location>
        <topology evidence="1 10">Multi-pass membrane protein</topology>
    </subcellularLocation>
</comment>
<keyword evidence="10" id="KW-0406">Ion transport</keyword>
<comment type="caution">
    <text evidence="11">The sequence shown here is derived from an EMBL/GenBank/DDBJ whole genome shotgun (WGS) entry which is preliminary data.</text>
</comment>
<dbReference type="OrthoDB" id="9815830at2"/>
<keyword evidence="10" id="KW-0915">Sodium</keyword>
<dbReference type="PANTHER" id="PTHR28259">
    <property type="entry name" value="FLUORIDE EXPORT PROTEIN 1-RELATED"/>
    <property type="match status" value="1"/>
</dbReference>
<dbReference type="PANTHER" id="PTHR28259:SF1">
    <property type="entry name" value="FLUORIDE EXPORT PROTEIN 1-RELATED"/>
    <property type="match status" value="1"/>
</dbReference>
<feature type="binding site" evidence="10">
    <location>
        <position position="73"/>
    </location>
    <ligand>
        <name>Na(+)</name>
        <dbReference type="ChEBI" id="CHEBI:29101"/>
        <note>structural</note>
    </ligand>
</feature>
<sequence>MIECLVVGIGGFIGAICRYLMGLVPIKVTFLNTMIINIIGAMVIGVVVALGSKYSLDNRVILFLKTGICGGFTTFSTFSLETVDLISNGKVLTAFIYVVLTVIFCILAVWLGKCIVVKQSIF</sequence>
<reference evidence="11" key="2">
    <citation type="submission" date="2014-06" db="EMBL/GenBank/DDBJ databases">
        <title>Draft genome sequence of Clostridium spiroforme (DSM 1552).</title>
        <authorList>
            <person name="Sudarsanam P."/>
            <person name="Ley R."/>
            <person name="Guruge J."/>
            <person name="Turnbaugh P.J."/>
            <person name="Mahowald M."/>
            <person name="Liep D."/>
            <person name="Gordon J."/>
        </authorList>
    </citation>
    <scope>NUCLEOTIDE SEQUENCE</scope>
    <source>
        <strain evidence="11">DSM 1552</strain>
    </source>
</reference>
<keyword evidence="4 10" id="KW-1133">Transmembrane helix</keyword>
<evidence type="ECO:0000313" key="12">
    <source>
        <dbReference type="Proteomes" id="UP000004910"/>
    </source>
</evidence>
<evidence type="ECO:0000256" key="4">
    <source>
        <dbReference type="ARBA" id="ARBA00022989"/>
    </source>
</evidence>
<dbReference type="HAMAP" id="MF_00454">
    <property type="entry name" value="FluC"/>
    <property type="match status" value="1"/>
</dbReference>
<name>B1C4U7_9FIRM</name>
<dbReference type="NCBIfam" id="TIGR00494">
    <property type="entry name" value="crcB"/>
    <property type="match status" value="1"/>
</dbReference>
<keyword evidence="12" id="KW-1185">Reference proteome</keyword>
<dbReference type="GO" id="GO:0046872">
    <property type="term" value="F:metal ion binding"/>
    <property type="evidence" value="ECO:0007669"/>
    <property type="project" value="UniProtKB-KW"/>
</dbReference>
<evidence type="ECO:0000256" key="1">
    <source>
        <dbReference type="ARBA" id="ARBA00004651"/>
    </source>
</evidence>
<accession>B1C4U7</accession>
<comment type="catalytic activity">
    <reaction evidence="8">
        <text>fluoride(in) = fluoride(out)</text>
        <dbReference type="Rhea" id="RHEA:76159"/>
        <dbReference type="ChEBI" id="CHEBI:17051"/>
    </reaction>
    <physiologicalReaction direction="left-to-right" evidence="8">
        <dbReference type="Rhea" id="RHEA:76160"/>
    </physiologicalReaction>
</comment>
<comment type="activity regulation">
    <text evidence="10">Na(+) is not transported, but it plays an essential structural role and its presence is essential for fluoride channel function.</text>
</comment>
<feature type="transmembrane region" description="Helical" evidence="10">
    <location>
        <begin position="5"/>
        <end position="24"/>
    </location>
</feature>
<feature type="binding site" evidence="10">
    <location>
        <position position="70"/>
    </location>
    <ligand>
        <name>Na(+)</name>
        <dbReference type="ChEBI" id="CHEBI:29101"/>
        <note>structural</note>
    </ligand>
</feature>
<evidence type="ECO:0000256" key="6">
    <source>
        <dbReference type="ARBA" id="ARBA00023303"/>
    </source>
</evidence>
<dbReference type="eggNOG" id="COG0239">
    <property type="taxonomic scope" value="Bacteria"/>
</dbReference>
<dbReference type="AlphaFoldDB" id="B1C4U7"/>
<evidence type="ECO:0000256" key="5">
    <source>
        <dbReference type="ARBA" id="ARBA00023136"/>
    </source>
</evidence>
<keyword evidence="5 10" id="KW-0472">Membrane</keyword>
<dbReference type="InterPro" id="IPR003691">
    <property type="entry name" value="FluC"/>
</dbReference>
<evidence type="ECO:0000256" key="9">
    <source>
        <dbReference type="ARBA" id="ARBA00049940"/>
    </source>
</evidence>
<protein>
    <recommendedName>
        <fullName evidence="10">Fluoride-specific ion channel FluC</fullName>
    </recommendedName>
</protein>
<comment type="similarity">
    <text evidence="7 10">Belongs to the fluoride channel Fluc/FEX (TC 1.A.43) family.</text>
</comment>
<dbReference type="HOGENOM" id="CLU_114342_3_2_9"/>
<dbReference type="Pfam" id="PF02537">
    <property type="entry name" value="CRCB"/>
    <property type="match status" value="1"/>
</dbReference>
<dbReference type="GO" id="GO:0140114">
    <property type="term" value="P:cellular detoxification of fluoride"/>
    <property type="evidence" value="ECO:0007669"/>
    <property type="project" value="UniProtKB-UniRule"/>
</dbReference>
<evidence type="ECO:0000313" key="11">
    <source>
        <dbReference type="EMBL" id="EDS73691.1"/>
    </source>
</evidence>
<feature type="transmembrane region" description="Helical" evidence="10">
    <location>
        <begin position="92"/>
        <end position="112"/>
    </location>
</feature>
<evidence type="ECO:0000256" key="7">
    <source>
        <dbReference type="ARBA" id="ARBA00035120"/>
    </source>
</evidence>
<keyword evidence="10" id="KW-0813">Transport</keyword>
<proteinExistence type="inferred from homology"/>
<evidence type="ECO:0000256" key="2">
    <source>
        <dbReference type="ARBA" id="ARBA00022475"/>
    </source>
</evidence>
<dbReference type="GeneID" id="94016516"/>
<keyword evidence="2 10" id="KW-1003">Cell membrane</keyword>
<comment type="function">
    <text evidence="9 10">Fluoride-specific ion channel. Important for reducing fluoride concentration in the cell, thus reducing its toxicity.</text>
</comment>
<dbReference type="GO" id="GO:0005886">
    <property type="term" value="C:plasma membrane"/>
    <property type="evidence" value="ECO:0007669"/>
    <property type="project" value="UniProtKB-SubCell"/>
</dbReference>
<feature type="transmembrane region" description="Helical" evidence="10">
    <location>
        <begin position="30"/>
        <end position="50"/>
    </location>
</feature>
<keyword evidence="3 10" id="KW-0812">Transmembrane</keyword>
<dbReference type="EMBL" id="ABIK02000015">
    <property type="protein sequence ID" value="EDS73691.1"/>
    <property type="molecule type" value="Genomic_DNA"/>
</dbReference>
<evidence type="ECO:0000256" key="3">
    <source>
        <dbReference type="ARBA" id="ARBA00022692"/>
    </source>
</evidence>
<evidence type="ECO:0000256" key="10">
    <source>
        <dbReference type="HAMAP-Rule" id="MF_00454"/>
    </source>
</evidence>
<dbReference type="GO" id="GO:0062054">
    <property type="term" value="F:fluoride channel activity"/>
    <property type="evidence" value="ECO:0007669"/>
    <property type="project" value="UniProtKB-UniRule"/>
</dbReference>